<dbReference type="EMBL" id="CP046911">
    <property type="protein sequence ID" value="QGZ58788.1"/>
    <property type="molecule type" value="Genomic_DNA"/>
</dbReference>
<evidence type="ECO:0000313" key="2">
    <source>
        <dbReference type="EMBL" id="QGZ58788.1"/>
    </source>
</evidence>
<keyword evidence="3" id="KW-1185">Reference proteome</keyword>
<dbReference type="Pfam" id="PF00144">
    <property type="entry name" value="Beta-lactamase"/>
    <property type="match status" value="1"/>
</dbReference>
<dbReference type="InterPro" id="IPR050789">
    <property type="entry name" value="Diverse_Enzym_Activities"/>
</dbReference>
<dbReference type="RefSeq" id="WP_158761908.1">
    <property type="nucleotide sequence ID" value="NZ_CP046911.1"/>
</dbReference>
<dbReference type="SUPFAM" id="SSF56601">
    <property type="entry name" value="beta-lactamase/transpeptidase-like"/>
    <property type="match status" value="1"/>
</dbReference>
<organism evidence="2 3">
    <name type="scientific">Paraburkholderia acidiphila</name>
    <dbReference type="NCBI Taxonomy" id="2571747"/>
    <lineage>
        <taxon>Bacteria</taxon>
        <taxon>Pseudomonadati</taxon>
        <taxon>Pseudomonadota</taxon>
        <taxon>Betaproteobacteria</taxon>
        <taxon>Burkholderiales</taxon>
        <taxon>Burkholderiaceae</taxon>
        <taxon>Paraburkholderia</taxon>
    </lineage>
</organism>
<sequence length="369" mass="40108">MATAIGLALMLGACTPVQPPRSAIGQYSPQSPFPGAEWPVAAPALEGFSPEALDRAVSYAKQAGSTSGMVIHNGQVVAQWGDVSRKSNLHSARKSFMSALIGIAVARGQLQLDDTLAQLDIDDNEPSLSPAEKQATVRMLLQARSGIYHPTVYETTGMEAAKPPRYSHSPGTFWYYNNWDFNTVGAIYEHATGEDIFASLGSEIAAPIGMQDYRKSDGHYVSGGHATRYPAYPLNMSARDLARFALLYLHDGRWRDRQIIPAQWVAESTRSYSDTPTGGYGYMWWTSVPASGPRGPKAALLRPAYWADGYRGQYAIVVPSLDLVIVSLVDSRLTSMRMGQLKMEKMVWLVESAESATGIGAEPAEAPQT</sequence>
<dbReference type="AlphaFoldDB" id="A0A7Z2GBI8"/>
<proteinExistence type="predicted"/>
<gene>
    <name evidence="2" type="ORF">FAZ97_27940</name>
</gene>
<name>A0A7Z2GBI8_9BURK</name>
<dbReference type="Gene3D" id="3.40.710.10">
    <property type="entry name" value="DD-peptidase/beta-lactamase superfamily"/>
    <property type="match status" value="1"/>
</dbReference>
<evidence type="ECO:0000313" key="3">
    <source>
        <dbReference type="Proteomes" id="UP000434209"/>
    </source>
</evidence>
<dbReference type="PANTHER" id="PTHR43283">
    <property type="entry name" value="BETA-LACTAMASE-RELATED"/>
    <property type="match status" value="1"/>
</dbReference>
<dbReference type="OrthoDB" id="8582986at2"/>
<reference evidence="2 3" key="1">
    <citation type="submission" date="2019-12" db="EMBL/GenBank/DDBJ databases">
        <title>Paraburkholderia acidiphila 7Q-K02 sp. nov and Paraburkholderia acidisoli DHF22 sp. nov., two strains isolated from forest soil.</title>
        <authorList>
            <person name="Gao Z."/>
            <person name="Qiu L."/>
        </authorList>
    </citation>
    <scope>NUCLEOTIDE SEQUENCE [LARGE SCALE GENOMIC DNA]</scope>
    <source>
        <strain evidence="2 3">7Q-K02</strain>
    </source>
</reference>
<protein>
    <submittedName>
        <fullName evidence="2">Serine hydrolase</fullName>
    </submittedName>
</protein>
<dbReference type="GO" id="GO:0016787">
    <property type="term" value="F:hydrolase activity"/>
    <property type="evidence" value="ECO:0007669"/>
    <property type="project" value="UniProtKB-KW"/>
</dbReference>
<evidence type="ECO:0000259" key="1">
    <source>
        <dbReference type="Pfam" id="PF00144"/>
    </source>
</evidence>
<keyword evidence="2" id="KW-0378">Hydrolase</keyword>
<dbReference type="KEGG" id="pacp:FAZ97_27940"/>
<dbReference type="Proteomes" id="UP000434209">
    <property type="component" value="Chromosome 3"/>
</dbReference>
<dbReference type="InterPro" id="IPR001466">
    <property type="entry name" value="Beta-lactam-related"/>
</dbReference>
<feature type="domain" description="Beta-lactamase-related" evidence="1">
    <location>
        <begin position="65"/>
        <end position="331"/>
    </location>
</feature>
<dbReference type="PANTHER" id="PTHR43283:SF7">
    <property type="entry name" value="BETA-LACTAMASE-RELATED DOMAIN-CONTAINING PROTEIN"/>
    <property type="match status" value="1"/>
</dbReference>
<accession>A0A7Z2GBI8</accession>
<dbReference type="InterPro" id="IPR012338">
    <property type="entry name" value="Beta-lactam/transpept-like"/>
</dbReference>